<keyword evidence="3" id="KW-1185">Reference proteome</keyword>
<evidence type="ECO:0000313" key="2">
    <source>
        <dbReference type="EMBL" id="MCZ8514517.1"/>
    </source>
</evidence>
<dbReference type="InterPro" id="IPR019302">
    <property type="entry name" value="CAP12/PCTIR_TIR_dom"/>
</dbReference>
<dbReference type="EMBL" id="JAQAGZ010000012">
    <property type="protein sequence ID" value="MCZ8514517.1"/>
    <property type="molecule type" value="Genomic_DNA"/>
</dbReference>
<sequence length="347" mass="39017">MMDLQSKPKLFIGSAKESIPLAAAVHEALRHYAEVSPWYAGTFNAMNYTMEDLEAELGVSDYAVFICSPDDVVLYREKLVLAPRDNTVFEMGLFWGKLRRGRVFFLVPQTAERTFGGERIQNFHLLSDMQGLTLLTYETGRADGSLARAVSVACMRIGDTIQRCGKFHDPYAALEEARLELAAAADEMETDFYLHQFFIRYAKRVMNDSNGLYEHLYDAFRSAYRAVPGYNVVGAAVWKANRDGLEQVAGNVGKKKSYPFKINEQPSGTQPVIQVVEAYLQSLEKFVLLHDHRVVKTYLICYPVGKDLLLAVHISGRQAMSGEDVEKQLELNEKLLSTINDLFGGDT</sequence>
<reference evidence="2 3" key="1">
    <citation type="submission" date="2022-12" db="EMBL/GenBank/DDBJ databases">
        <title>Draft genome sequence of Paenibacillus sp. dW9.</title>
        <authorList>
            <person name="Choi E.-W."/>
            <person name="Kim D.-U."/>
        </authorList>
    </citation>
    <scope>NUCLEOTIDE SEQUENCE [LARGE SCALE GENOMIC DNA]</scope>
    <source>
        <strain evidence="3">dW9</strain>
    </source>
</reference>
<feature type="domain" description="CD-NTase-associated protein 12/Pycsar effector protein TIR" evidence="1">
    <location>
        <begin position="9"/>
        <end position="138"/>
    </location>
</feature>
<accession>A0ABT4QCB5</accession>
<evidence type="ECO:0000313" key="3">
    <source>
        <dbReference type="Proteomes" id="UP001527882"/>
    </source>
</evidence>
<dbReference type="RefSeq" id="WP_269883039.1">
    <property type="nucleotide sequence ID" value="NZ_JAQAGZ010000012.1"/>
</dbReference>
<proteinExistence type="predicted"/>
<evidence type="ECO:0000259" key="1">
    <source>
        <dbReference type="Pfam" id="PF10137"/>
    </source>
</evidence>
<dbReference type="Proteomes" id="UP001527882">
    <property type="component" value="Unassembled WGS sequence"/>
</dbReference>
<dbReference type="Pfam" id="PF10137">
    <property type="entry name" value="CAP12-PCTIR_TIR"/>
    <property type="match status" value="1"/>
</dbReference>
<gene>
    <name evidence="2" type="ORF">O9H85_19240</name>
</gene>
<name>A0ABT4QCB5_9BACL</name>
<organism evidence="2 3">
    <name type="scientific">Paenibacillus gyeongsangnamensis</name>
    <dbReference type="NCBI Taxonomy" id="3388067"/>
    <lineage>
        <taxon>Bacteria</taxon>
        <taxon>Bacillati</taxon>
        <taxon>Bacillota</taxon>
        <taxon>Bacilli</taxon>
        <taxon>Bacillales</taxon>
        <taxon>Paenibacillaceae</taxon>
        <taxon>Paenibacillus</taxon>
    </lineage>
</organism>
<protein>
    <submittedName>
        <fullName evidence="2">Nucleotide-binding protein</fullName>
    </submittedName>
</protein>
<comment type="caution">
    <text evidence="2">The sequence shown here is derived from an EMBL/GenBank/DDBJ whole genome shotgun (WGS) entry which is preliminary data.</text>
</comment>